<accession>A0A2W1N0Z2</accession>
<name>A0A2W1N0Z2_9FLAO</name>
<keyword evidence="1" id="KW-0812">Transmembrane</keyword>
<sequence>MKKYSINRDKDKEMPSGDEIEKMKNFSQLKHQYDEVLKRPKKPIYQNKKLFLLLLLILLISFLLSQTLT</sequence>
<comment type="caution">
    <text evidence="2">The sequence shown here is derived from an EMBL/GenBank/DDBJ whole genome shotgun (WGS) entry which is preliminary data.</text>
</comment>
<dbReference type="RefSeq" id="WP_111061170.1">
    <property type="nucleotide sequence ID" value="NZ_JBHUCU010000007.1"/>
</dbReference>
<dbReference type="Proteomes" id="UP000249248">
    <property type="component" value="Unassembled WGS sequence"/>
</dbReference>
<keyword evidence="3" id="KW-1185">Reference proteome</keyword>
<reference evidence="2 3" key="1">
    <citation type="submission" date="2018-06" db="EMBL/GenBank/DDBJ databases">
        <title>The draft genome sequence of Crocinitomix sp. SM1701.</title>
        <authorList>
            <person name="Zhang X."/>
        </authorList>
    </citation>
    <scope>NUCLEOTIDE SEQUENCE [LARGE SCALE GENOMIC DNA]</scope>
    <source>
        <strain evidence="2 3">SM1701</strain>
    </source>
</reference>
<organism evidence="2 3">
    <name type="scientific">Putridiphycobacter roseus</name>
    <dbReference type="NCBI Taxonomy" id="2219161"/>
    <lineage>
        <taxon>Bacteria</taxon>
        <taxon>Pseudomonadati</taxon>
        <taxon>Bacteroidota</taxon>
        <taxon>Flavobacteriia</taxon>
        <taxon>Flavobacteriales</taxon>
        <taxon>Crocinitomicaceae</taxon>
        <taxon>Putridiphycobacter</taxon>
    </lineage>
</organism>
<evidence type="ECO:0000256" key="1">
    <source>
        <dbReference type="SAM" id="Phobius"/>
    </source>
</evidence>
<proteinExistence type="predicted"/>
<evidence type="ECO:0000313" key="2">
    <source>
        <dbReference type="EMBL" id="PZE18269.1"/>
    </source>
</evidence>
<dbReference type="AlphaFoldDB" id="A0A2W1N0Z2"/>
<keyword evidence="1" id="KW-0472">Membrane</keyword>
<keyword evidence="1" id="KW-1133">Transmembrane helix</keyword>
<evidence type="ECO:0000313" key="3">
    <source>
        <dbReference type="Proteomes" id="UP000249248"/>
    </source>
</evidence>
<dbReference type="EMBL" id="QKSB01000001">
    <property type="protein sequence ID" value="PZE18269.1"/>
    <property type="molecule type" value="Genomic_DNA"/>
</dbReference>
<gene>
    <name evidence="2" type="ORF">DNU06_00085</name>
</gene>
<protein>
    <submittedName>
        <fullName evidence="2">Uncharacterized protein</fullName>
    </submittedName>
</protein>
<feature type="transmembrane region" description="Helical" evidence="1">
    <location>
        <begin position="50"/>
        <end position="68"/>
    </location>
</feature>